<evidence type="ECO:0000313" key="2">
    <source>
        <dbReference type="Proteomes" id="UP000252458"/>
    </source>
</evidence>
<gene>
    <name evidence="1" type="ORF">DPV79_21450</name>
</gene>
<evidence type="ECO:0008006" key="3">
    <source>
        <dbReference type="Google" id="ProtNLM"/>
    </source>
</evidence>
<accession>A0A365QSB7</accession>
<dbReference type="RefSeq" id="WP_113046415.1">
    <property type="nucleotide sequence ID" value="NZ_QMFZ01000018.1"/>
</dbReference>
<evidence type="ECO:0000313" key="1">
    <source>
        <dbReference type="EMBL" id="RBB37561.1"/>
    </source>
</evidence>
<reference evidence="1 2" key="1">
    <citation type="submission" date="2018-06" db="EMBL/GenBank/DDBJ databases">
        <title>Draft genome sequence of Burkholderia reimsis strain BE51 isolated from a French agricultural soil.</title>
        <authorList>
            <person name="Esmaeel Q."/>
        </authorList>
    </citation>
    <scope>NUCLEOTIDE SEQUENCE [LARGE SCALE GENOMIC DNA]</scope>
    <source>
        <strain evidence="1 2">BE51</strain>
    </source>
</reference>
<proteinExistence type="predicted"/>
<dbReference type="Proteomes" id="UP000252458">
    <property type="component" value="Unassembled WGS sequence"/>
</dbReference>
<organism evidence="1 2">
    <name type="scientific">Burkholderia reimsis</name>
    <dbReference type="NCBI Taxonomy" id="2234132"/>
    <lineage>
        <taxon>Bacteria</taxon>
        <taxon>Pseudomonadati</taxon>
        <taxon>Pseudomonadota</taxon>
        <taxon>Betaproteobacteria</taxon>
        <taxon>Burkholderiales</taxon>
        <taxon>Burkholderiaceae</taxon>
        <taxon>Burkholderia</taxon>
    </lineage>
</organism>
<sequence length="298" mass="34001">MTSRTLYVIGNGFDLWHGIPSSYSCFRDYVRLHGRDVFDAVESYLPAGESWSDLEAAFAEIDVNHVIESLGHFMGSYGDDDWSDSGHHDFQYEVERVVERLSRELRFLFGEWIRQLPIPTVTTVPRRLRFLGTDAIFLTFNYTTTLREVYGVADADVFHIHGSADLPDSELILGHAWHPESRRSLNDRPDIEDIDVRLAEAHDILDEYFSKTFKPSAQIIQAHGDFFALMRDVKEVFVLGHSLSYVDAPYFDAMLAVPGLRTARWTLACREDAEEKSKRLYAFGIAPSAVRAVSWDAL</sequence>
<name>A0A365QSB7_9BURK</name>
<comment type="caution">
    <text evidence="1">The sequence shown here is derived from an EMBL/GenBank/DDBJ whole genome shotgun (WGS) entry which is preliminary data.</text>
</comment>
<protein>
    <recommendedName>
        <fullName evidence="3">Bacteriophage abortive infection AbiH</fullName>
    </recommendedName>
</protein>
<dbReference type="InterPro" id="IPR025935">
    <property type="entry name" value="AbiH"/>
</dbReference>
<dbReference type="PROSITE" id="PS51257">
    <property type="entry name" value="PROKAR_LIPOPROTEIN"/>
    <property type="match status" value="1"/>
</dbReference>
<dbReference type="EMBL" id="QMFZ01000018">
    <property type="protein sequence ID" value="RBB37561.1"/>
    <property type="molecule type" value="Genomic_DNA"/>
</dbReference>
<keyword evidence="2" id="KW-1185">Reference proteome</keyword>
<dbReference type="Pfam" id="PF14253">
    <property type="entry name" value="AbiH"/>
    <property type="match status" value="1"/>
</dbReference>
<dbReference type="AlphaFoldDB" id="A0A365QSB7"/>